<evidence type="ECO:0000313" key="1">
    <source>
        <dbReference type="EMBL" id="KAI3790909.1"/>
    </source>
</evidence>
<sequence>MQDSKKGSLQLYHGINLSKPQCLTTSDAIDKMSRVPYASAIGSIMYAMTSTCPDVSFALSIVEYIATKEAGKEVTWLKNFIGDLGVVLTIHEPVEIFCDNEYAITLTKKPKDHGRSRHILRKYHYVRHKVESGDIVVYRVLSEDSSNDPFTKVLSKIKHDEHAKSIGMRGYVSFSS</sequence>
<keyword evidence="2" id="KW-1185">Reference proteome</keyword>
<protein>
    <submittedName>
        <fullName evidence="1">Uncharacterized protein</fullName>
    </submittedName>
</protein>
<organism evidence="1 2">
    <name type="scientific">Cichorium intybus</name>
    <name type="common">Chicory</name>
    <dbReference type="NCBI Taxonomy" id="13427"/>
    <lineage>
        <taxon>Eukaryota</taxon>
        <taxon>Viridiplantae</taxon>
        <taxon>Streptophyta</taxon>
        <taxon>Embryophyta</taxon>
        <taxon>Tracheophyta</taxon>
        <taxon>Spermatophyta</taxon>
        <taxon>Magnoliopsida</taxon>
        <taxon>eudicotyledons</taxon>
        <taxon>Gunneridae</taxon>
        <taxon>Pentapetalae</taxon>
        <taxon>asterids</taxon>
        <taxon>campanulids</taxon>
        <taxon>Asterales</taxon>
        <taxon>Asteraceae</taxon>
        <taxon>Cichorioideae</taxon>
        <taxon>Cichorieae</taxon>
        <taxon>Cichoriinae</taxon>
        <taxon>Cichorium</taxon>
    </lineage>
</organism>
<accession>A0ACB9H5D7</accession>
<reference evidence="1 2" key="2">
    <citation type="journal article" date="2022" name="Mol. Ecol. Resour.">
        <title>The genomes of chicory, endive, great burdock and yacon provide insights into Asteraceae paleo-polyploidization history and plant inulin production.</title>
        <authorList>
            <person name="Fan W."/>
            <person name="Wang S."/>
            <person name="Wang H."/>
            <person name="Wang A."/>
            <person name="Jiang F."/>
            <person name="Liu H."/>
            <person name="Zhao H."/>
            <person name="Xu D."/>
            <person name="Zhang Y."/>
        </authorList>
    </citation>
    <scope>NUCLEOTIDE SEQUENCE [LARGE SCALE GENOMIC DNA]</scope>
    <source>
        <strain evidence="2">cv. Punajuju</strain>
        <tissue evidence="1">Leaves</tissue>
    </source>
</reference>
<comment type="caution">
    <text evidence="1">The sequence shown here is derived from an EMBL/GenBank/DDBJ whole genome shotgun (WGS) entry which is preliminary data.</text>
</comment>
<gene>
    <name evidence="1" type="ORF">L2E82_04331</name>
</gene>
<name>A0ACB9H5D7_CICIN</name>
<dbReference type="Proteomes" id="UP001055811">
    <property type="component" value="Linkage Group LG01"/>
</dbReference>
<dbReference type="EMBL" id="CM042009">
    <property type="protein sequence ID" value="KAI3790909.1"/>
    <property type="molecule type" value="Genomic_DNA"/>
</dbReference>
<reference evidence="2" key="1">
    <citation type="journal article" date="2022" name="Mol. Ecol. Resour.">
        <title>The genomes of chicory, endive, great burdock and yacon provide insights into Asteraceae palaeo-polyploidization history and plant inulin production.</title>
        <authorList>
            <person name="Fan W."/>
            <person name="Wang S."/>
            <person name="Wang H."/>
            <person name="Wang A."/>
            <person name="Jiang F."/>
            <person name="Liu H."/>
            <person name="Zhao H."/>
            <person name="Xu D."/>
            <person name="Zhang Y."/>
        </authorList>
    </citation>
    <scope>NUCLEOTIDE SEQUENCE [LARGE SCALE GENOMIC DNA]</scope>
    <source>
        <strain evidence="2">cv. Punajuju</strain>
    </source>
</reference>
<evidence type="ECO:0000313" key="2">
    <source>
        <dbReference type="Proteomes" id="UP001055811"/>
    </source>
</evidence>
<proteinExistence type="predicted"/>